<keyword evidence="5" id="KW-0413">Isomerase</keyword>
<keyword evidence="7" id="KW-1185">Reference proteome</keyword>
<dbReference type="InterPro" id="IPR008183">
    <property type="entry name" value="Aldose_1/G6P_1-epimerase"/>
</dbReference>
<sequence length="333" mass="38176">MKLKISEFGKTAEGEQIVLYNLKNEFVDLEVISLGGIITTLKTADKNKKYENIILKHNTIKEYEKDEFFYGCIVGRVAGRTKDGILKINNSTYKLEKNNGGNNLHGGTKGLNRKNWSGSASILDEKGIIVLKYKSPHLESNFPGEVVFEVKYILEKNTLTIEYSGISDRDTYINLTNHTYFNLSGDAKNTIKNNLLKINAKGYGWVDEETLPQKMEREDSFIKFKTFEKLENIFETNHEQVKIVGGGIDHPFELSKDSEFDIELKDEESGRSIKVKTTEPVAVVYTGNFLDKKHNGICFETQDYPDVFNFMPEKAKLYNNELKYNTKTIFYFN</sequence>
<dbReference type="PANTHER" id="PTHR10091">
    <property type="entry name" value="ALDOSE-1-EPIMERASE"/>
    <property type="match status" value="1"/>
</dbReference>
<dbReference type="PANTHER" id="PTHR10091:SF0">
    <property type="entry name" value="GALACTOSE MUTAROTASE"/>
    <property type="match status" value="1"/>
</dbReference>
<dbReference type="EMBL" id="JAVIKH010000001">
    <property type="protein sequence ID" value="MDX8335017.1"/>
    <property type="molecule type" value="Genomic_DNA"/>
</dbReference>
<protein>
    <recommendedName>
        <fullName evidence="4 5">Aldose 1-epimerase</fullName>
        <ecNumber evidence="3 5">5.1.3.3</ecNumber>
    </recommendedName>
</protein>
<dbReference type="PIRSF" id="PIRSF005096">
    <property type="entry name" value="GALM"/>
    <property type="match status" value="1"/>
</dbReference>
<dbReference type="Pfam" id="PF01263">
    <property type="entry name" value="Aldose_epim"/>
    <property type="match status" value="1"/>
</dbReference>
<evidence type="ECO:0000313" key="6">
    <source>
        <dbReference type="EMBL" id="MDX8335017.1"/>
    </source>
</evidence>
<comment type="pathway">
    <text evidence="2 5">Carbohydrate metabolism; hexose metabolism.</text>
</comment>
<dbReference type="SUPFAM" id="SSF74650">
    <property type="entry name" value="Galactose mutarotase-like"/>
    <property type="match status" value="1"/>
</dbReference>
<comment type="catalytic activity">
    <reaction evidence="1 5">
        <text>alpha-D-glucose = beta-D-glucose</text>
        <dbReference type="Rhea" id="RHEA:10264"/>
        <dbReference type="ChEBI" id="CHEBI:15903"/>
        <dbReference type="ChEBI" id="CHEBI:17925"/>
        <dbReference type="EC" id="5.1.3.3"/>
    </reaction>
</comment>
<dbReference type="PROSITE" id="PS00545">
    <property type="entry name" value="ALDOSE_1_EPIMERASE"/>
    <property type="match status" value="1"/>
</dbReference>
<evidence type="ECO:0000256" key="4">
    <source>
        <dbReference type="ARBA" id="ARBA00014165"/>
    </source>
</evidence>
<dbReference type="RefSeq" id="WP_320312430.1">
    <property type="nucleotide sequence ID" value="NZ_JAVIKH010000001.1"/>
</dbReference>
<name>A0ABU4W7J6_9FUSO</name>
<evidence type="ECO:0000256" key="1">
    <source>
        <dbReference type="ARBA" id="ARBA00001614"/>
    </source>
</evidence>
<evidence type="ECO:0000256" key="2">
    <source>
        <dbReference type="ARBA" id="ARBA00005028"/>
    </source>
</evidence>
<proteinExistence type="inferred from homology"/>
<evidence type="ECO:0000256" key="3">
    <source>
        <dbReference type="ARBA" id="ARBA00013185"/>
    </source>
</evidence>
<dbReference type="EC" id="5.1.3.3" evidence="3 5"/>
<dbReference type="InterPro" id="IPR014718">
    <property type="entry name" value="GH-type_carb-bd"/>
</dbReference>
<gene>
    <name evidence="6" type="ORF">RFV38_00640</name>
</gene>
<keyword evidence="5" id="KW-0119">Carbohydrate metabolism</keyword>
<evidence type="ECO:0000256" key="5">
    <source>
        <dbReference type="PIRNR" id="PIRNR005096"/>
    </source>
</evidence>
<dbReference type="Gene3D" id="2.70.98.10">
    <property type="match status" value="1"/>
</dbReference>
<comment type="similarity">
    <text evidence="5">Belongs to the aldose epimerase family.</text>
</comment>
<comment type="caution">
    <text evidence="6">The sequence shown here is derived from an EMBL/GenBank/DDBJ whole genome shotgun (WGS) entry which is preliminary data.</text>
</comment>
<dbReference type="InterPro" id="IPR018052">
    <property type="entry name" value="Ald1_epimerase_CS"/>
</dbReference>
<dbReference type="InterPro" id="IPR015443">
    <property type="entry name" value="Aldose_1-epimerase"/>
</dbReference>
<organism evidence="6 7">
    <name type="scientific">Candidatus Cetobacterium colombiensis</name>
    <dbReference type="NCBI Taxonomy" id="3073100"/>
    <lineage>
        <taxon>Bacteria</taxon>
        <taxon>Fusobacteriati</taxon>
        <taxon>Fusobacteriota</taxon>
        <taxon>Fusobacteriia</taxon>
        <taxon>Fusobacteriales</taxon>
        <taxon>Fusobacteriaceae</taxon>
        <taxon>Cetobacterium</taxon>
    </lineage>
</organism>
<dbReference type="Proteomes" id="UP001279681">
    <property type="component" value="Unassembled WGS sequence"/>
</dbReference>
<reference evidence="7" key="1">
    <citation type="submission" date="2023-07" db="EMBL/GenBank/DDBJ databases">
        <authorList>
            <person name="Colorado M.A."/>
            <person name="Villamil L.M."/>
            <person name="Melo J.F."/>
            <person name="Rodriguez J.A."/>
            <person name="Ruiz R.Y."/>
        </authorList>
    </citation>
    <scope>NUCLEOTIDE SEQUENCE [LARGE SCALE GENOMIC DNA]</scope>
    <source>
        <strain evidence="7">C33</strain>
    </source>
</reference>
<evidence type="ECO:0000313" key="7">
    <source>
        <dbReference type="Proteomes" id="UP001279681"/>
    </source>
</evidence>
<accession>A0ABU4W7J6</accession>
<dbReference type="InterPro" id="IPR011013">
    <property type="entry name" value="Gal_mutarotase_sf_dom"/>
</dbReference>